<accession>A0A225V4N7</accession>
<protein>
    <recommendedName>
        <fullName evidence="1">PiggyBac transposable element-derived protein domain-containing protein</fullName>
    </recommendedName>
</protein>
<dbReference type="Proteomes" id="UP000198211">
    <property type="component" value="Unassembled WGS sequence"/>
</dbReference>
<dbReference type="PANTHER" id="PTHR46599">
    <property type="entry name" value="PIGGYBAC TRANSPOSABLE ELEMENT-DERIVED PROTEIN 4"/>
    <property type="match status" value="1"/>
</dbReference>
<evidence type="ECO:0000259" key="1">
    <source>
        <dbReference type="Pfam" id="PF13843"/>
    </source>
</evidence>
<proteinExistence type="predicted"/>
<organism evidence="2 3">
    <name type="scientific">Phytophthora megakarya</name>
    <dbReference type="NCBI Taxonomy" id="4795"/>
    <lineage>
        <taxon>Eukaryota</taxon>
        <taxon>Sar</taxon>
        <taxon>Stramenopiles</taxon>
        <taxon>Oomycota</taxon>
        <taxon>Peronosporomycetes</taxon>
        <taxon>Peronosporales</taxon>
        <taxon>Peronosporaceae</taxon>
        <taxon>Phytophthora</taxon>
    </lineage>
</organism>
<dbReference type="InterPro" id="IPR029526">
    <property type="entry name" value="PGBD"/>
</dbReference>
<gene>
    <name evidence="2" type="ORF">PHMEG_00029024</name>
</gene>
<feature type="domain" description="PiggyBac transposable element-derived protein" evidence="1">
    <location>
        <begin position="80"/>
        <end position="186"/>
    </location>
</feature>
<dbReference type="STRING" id="4795.A0A225V4N7"/>
<evidence type="ECO:0000313" key="3">
    <source>
        <dbReference type="Proteomes" id="UP000198211"/>
    </source>
</evidence>
<dbReference type="Pfam" id="PF13843">
    <property type="entry name" value="DDE_Tnp_1_7"/>
    <property type="match status" value="1"/>
</dbReference>
<dbReference type="PANTHER" id="PTHR46599:SF3">
    <property type="entry name" value="PIGGYBAC TRANSPOSABLE ELEMENT-DERIVED PROTEIN 4"/>
    <property type="match status" value="1"/>
</dbReference>
<name>A0A225V4N7_9STRA</name>
<dbReference type="AlphaFoldDB" id="A0A225V4N7"/>
<keyword evidence="3" id="KW-1185">Reference proteome</keyword>
<dbReference type="EMBL" id="NBNE01008072">
    <property type="protein sequence ID" value="OWY99897.1"/>
    <property type="molecule type" value="Genomic_DNA"/>
</dbReference>
<reference evidence="3" key="1">
    <citation type="submission" date="2017-03" db="EMBL/GenBank/DDBJ databases">
        <title>Phytopthora megakarya and P. palmivora, two closely related causual agents of cacao black pod achieved similar genome size and gene model numbers by different mechanisms.</title>
        <authorList>
            <person name="Ali S."/>
            <person name="Shao J."/>
            <person name="Larry D.J."/>
            <person name="Kronmiller B."/>
            <person name="Shen D."/>
            <person name="Strem M.D."/>
            <person name="Melnick R.L."/>
            <person name="Guiltinan M.J."/>
            <person name="Tyler B.M."/>
            <person name="Meinhardt L.W."/>
            <person name="Bailey B.A."/>
        </authorList>
    </citation>
    <scope>NUCLEOTIDE SEQUENCE [LARGE SCALE GENOMIC DNA]</scope>
    <source>
        <strain evidence="3">zdho120</strain>
    </source>
</reference>
<dbReference type="OrthoDB" id="123873at2759"/>
<evidence type="ECO:0000313" key="2">
    <source>
        <dbReference type="EMBL" id="OWY99897.1"/>
    </source>
</evidence>
<sequence length="198" mass="23223">MDGILGSTDRPTPHWTMSSFVFMFMLPRLLLRIESESNKYYNHHFNERTRRKYFKTLRPQRMCGCKSPKDTKKIKRRFADHWAKTVVGAVQKGTFGCFITKTRFGGVMQNLHFSDNSDALAGTYRAWKVRSVLDTLQETFRNGYKVSHVLVFDEAMIPSRSRHKVTRQFMNHKPHKWGTKLFMTCCIIQTNKKGFSTI</sequence>
<comment type="caution">
    <text evidence="2">The sequence shown here is derived from an EMBL/GenBank/DDBJ whole genome shotgun (WGS) entry which is preliminary data.</text>
</comment>